<feature type="transmembrane region" description="Helical" evidence="4">
    <location>
        <begin position="203"/>
        <end position="220"/>
    </location>
</feature>
<feature type="transmembrane region" description="Helical" evidence="4">
    <location>
        <begin position="268"/>
        <end position="289"/>
    </location>
</feature>
<dbReference type="PANTHER" id="PTHR43531">
    <property type="entry name" value="PROTEIN ICFG"/>
    <property type="match status" value="1"/>
</dbReference>
<feature type="transmembrane region" description="Helical" evidence="4">
    <location>
        <begin position="240"/>
        <end position="256"/>
    </location>
</feature>
<dbReference type="GO" id="GO:0007165">
    <property type="term" value="P:signal transduction"/>
    <property type="evidence" value="ECO:0007669"/>
    <property type="project" value="UniProtKB-KW"/>
</dbReference>
<dbReference type="Pfam" id="PF07695">
    <property type="entry name" value="7TMR-DISM_7TM"/>
    <property type="match status" value="1"/>
</dbReference>
<evidence type="ECO:0000313" key="7">
    <source>
        <dbReference type="Proteomes" id="UP000587760"/>
    </source>
</evidence>
<evidence type="ECO:0000256" key="3">
    <source>
        <dbReference type="PROSITE-ProRule" id="PRU00284"/>
    </source>
</evidence>
<keyword evidence="7" id="KW-1185">Reference proteome</keyword>
<evidence type="ECO:0000313" key="6">
    <source>
        <dbReference type="EMBL" id="MBB6479431.1"/>
    </source>
</evidence>
<dbReference type="Proteomes" id="UP000587760">
    <property type="component" value="Unassembled WGS sequence"/>
</dbReference>
<evidence type="ECO:0000259" key="5">
    <source>
        <dbReference type="PROSITE" id="PS50111"/>
    </source>
</evidence>
<comment type="similarity">
    <text evidence="2">Belongs to the methyl-accepting chemotaxis (MCP) protein family.</text>
</comment>
<dbReference type="Pfam" id="PF00015">
    <property type="entry name" value="MCPsignal"/>
    <property type="match status" value="1"/>
</dbReference>
<keyword evidence="1" id="KW-0145">Chemotaxis</keyword>
<feature type="transmembrane region" description="Helical" evidence="4">
    <location>
        <begin position="174"/>
        <end position="191"/>
    </location>
</feature>
<dbReference type="SMART" id="SM00283">
    <property type="entry name" value="MA"/>
    <property type="match status" value="1"/>
</dbReference>
<evidence type="ECO:0000256" key="2">
    <source>
        <dbReference type="ARBA" id="ARBA00029447"/>
    </source>
</evidence>
<accession>A0A841R7S8</accession>
<reference evidence="6 7" key="1">
    <citation type="submission" date="2020-08" db="EMBL/GenBank/DDBJ databases">
        <title>Genomic Encyclopedia of Type Strains, Phase IV (KMG-IV): sequencing the most valuable type-strain genomes for metagenomic binning, comparative biology and taxonomic classification.</title>
        <authorList>
            <person name="Goeker M."/>
        </authorList>
    </citation>
    <scope>NUCLEOTIDE SEQUENCE [LARGE SCALE GENOMIC DNA]</scope>
    <source>
        <strain evidence="6 7">DSM 2461</strain>
    </source>
</reference>
<sequence>MKLLSRSKWILFLFFLLFTSIIISAKEPLHISDWEIAPMESVAVIPQGGWEPQKLRGSFSLDSKIAAIKTEIVISSDFQGRKPTLSIGRFEEGWRCYLNGSLIAQEGFLENSNTPTLSTMKLALIPEGLIRWDQKNTIVIALFNDGGKFSIEQPFLDHFDSIYPQKKLSDFLNIYIYLAFSLMSGFIFLYYMMRFLMNRNDRASLYFALANLVLTVYFFQMGADFPTFPHQQFYRLSKSLLPFFFMFLTLFFLEYFQTFNNRIVKGIVIVPGVLGCLAMLVFGTTSYAVKDFFNLSLLPGVIELLLMGGISISAVIKGNRLAIPILAGVLVGIISGVIDASYSLQRIVPLFFTQGFGILFFDISMFMTLAYEGITIAKNLDRTSRDNLAKTEKLMNFLNEMSNASQVLAGMNRNLSSHVRKASDRTEELKVENAAIAGAVENQFLRIKENTDAITKVLSEFENLQFQISTQDSNIKETSAVTIELLESFDKTVDDLKRTTDFTENLRKSAVSAESRLRDSTKIIESIQEKSRAITSIIDAMNDIAERTNLLAMNASIEAAHAGAAGRGFSVVAQEIKKLASNSASKAAEVFDTIDQISNLISSGVNSNESVKKALSSMAEDTESALDQISRIYRSTLEEKTSGSRIIDSMHSLMDFSTRLDELTREQEKSGRSVEAGLQNLVSLSEGVRDSVEKTMAGNADLAQLINNIKDVADESAEESGRLNSLLTRE</sequence>
<keyword evidence="4" id="KW-1133">Transmembrane helix</keyword>
<dbReference type="GO" id="GO:0004888">
    <property type="term" value="F:transmembrane signaling receptor activity"/>
    <property type="evidence" value="ECO:0007669"/>
    <property type="project" value="TreeGrafter"/>
</dbReference>
<dbReference type="RefSeq" id="WP_184744666.1">
    <property type="nucleotide sequence ID" value="NZ_JACHGJ010000002.1"/>
</dbReference>
<feature type="transmembrane region" description="Helical" evidence="4">
    <location>
        <begin position="295"/>
        <end position="316"/>
    </location>
</feature>
<organism evidence="6 7">
    <name type="scientific">Spirochaeta isovalerica</name>
    <dbReference type="NCBI Taxonomy" id="150"/>
    <lineage>
        <taxon>Bacteria</taxon>
        <taxon>Pseudomonadati</taxon>
        <taxon>Spirochaetota</taxon>
        <taxon>Spirochaetia</taxon>
        <taxon>Spirochaetales</taxon>
        <taxon>Spirochaetaceae</taxon>
        <taxon>Spirochaeta</taxon>
    </lineage>
</organism>
<evidence type="ECO:0000256" key="4">
    <source>
        <dbReference type="SAM" id="Phobius"/>
    </source>
</evidence>
<dbReference type="GO" id="GO:0005886">
    <property type="term" value="C:plasma membrane"/>
    <property type="evidence" value="ECO:0007669"/>
    <property type="project" value="TreeGrafter"/>
</dbReference>
<dbReference type="InterPro" id="IPR004089">
    <property type="entry name" value="MCPsignal_dom"/>
</dbReference>
<dbReference type="EMBL" id="JACHGJ010000002">
    <property type="protein sequence ID" value="MBB6479431.1"/>
    <property type="molecule type" value="Genomic_DNA"/>
</dbReference>
<keyword evidence="3" id="KW-0807">Transducer</keyword>
<comment type="caution">
    <text evidence="6">The sequence shown here is derived from an EMBL/GenBank/DDBJ whole genome shotgun (WGS) entry which is preliminary data.</text>
</comment>
<dbReference type="AlphaFoldDB" id="A0A841R7S8"/>
<dbReference type="PROSITE" id="PS50111">
    <property type="entry name" value="CHEMOTAXIS_TRANSDUC_2"/>
    <property type="match status" value="1"/>
</dbReference>
<dbReference type="InterPro" id="IPR011623">
    <property type="entry name" value="7TMR_DISM_rcpt_extracell_dom1"/>
</dbReference>
<dbReference type="Gene3D" id="1.10.287.950">
    <property type="entry name" value="Methyl-accepting chemotaxis protein"/>
    <property type="match status" value="1"/>
</dbReference>
<evidence type="ECO:0000256" key="1">
    <source>
        <dbReference type="ARBA" id="ARBA00022500"/>
    </source>
</evidence>
<dbReference type="SUPFAM" id="SSF58104">
    <property type="entry name" value="Methyl-accepting chemotaxis protein (MCP) signaling domain"/>
    <property type="match status" value="1"/>
</dbReference>
<dbReference type="GO" id="GO:0006935">
    <property type="term" value="P:chemotaxis"/>
    <property type="evidence" value="ECO:0007669"/>
    <property type="project" value="UniProtKB-KW"/>
</dbReference>
<protein>
    <submittedName>
        <fullName evidence="6">Methyl-accepting chemotaxis protein</fullName>
    </submittedName>
</protein>
<name>A0A841R7S8_9SPIO</name>
<proteinExistence type="inferred from homology"/>
<feature type="domain" description="Methyl-accepting transducer" evidence="5">
    <location>
        <begin position="446"/>
        <end position="682"/>
    </location>
</feature>
<keyword evidence="4" id="KW-0812">Transmembrane</keyword>
<dbReference type="InterPro" id="IPR051310">
    <property type="entry name" value="MCP_chemotaxis"/>
</dbReference>
<feature type="transmembrane region" description="Helical" evidence="4">
    <location>
        <begin position="323"/>
        <end position="344"/>
    </location>
</feature>
<dbReference type="PANTHER" id="PTHR43531:SF11">
    <property type="entry name" value="METHYL-ACCEPTING CHEMOTAXIS PROTEIN 3"/>
    <property type="match status" value="1"/>
</dbReference>
<keyword evidence="4" id="KW-0472">Membrane</keyword>
<gene>
    <name evidence="6" type="ORF">HNR50_001089</name>
</gene>